<proteinExistence type="predicted"/>
<name>A0A1G4JJ90_9SACH</name>
<keyword evidence="1" id="KW-0175">Coiled coil</keyword>
<organism evidence="3 4">
    <name type="scientific">Lachancea meyersii CBS 8951</name>
    <dbReference type="NCBI Taxonomy" id="1266667"/>
    <lineage>
        <taxon>Eukaryota</taxon>
        <taxon>Fungi</taxon>
        <taxon>Dikarya</taxon>
        <taxon>Ascomycota</taxon>
        <taxon>Saccharomycotina</taxon>
        <taxon>Saccharomycetes</taxon>
        <taxon>Saccharomycetales</taxon>
        <taxon>Saccharomycetaceae</taxon>
        <taxon>Lachancea</taxon>
    </lineage>
</organism>
<keyword evidence="4" id="KW-1185">Reference proteome</keyword>
<evidence type="ECO:0000313" key="4">
    <source>
        <dbReference type="Proteomes" id="UP000191144"/>
    </source>
</evidence>
<dbReference type="EMBL" id="LT598481">
    <property type="protein sequence ID" value="SCU90484.1"/>
    <property type="molecule type" value="Genomic_DNA"/>
</dbReference>
<evidence type="ECO:0000256" key="2">
    <source>
        <dbReference type="SAM" id="MobiDB-lite"/>
    </source>
</evidence>
<dbReference type="Proteomes" id="UP000191144">
    <property type="component" value="Chromosome E"/>
</dbReference>
<accession>A0A1G4JJ90</accession>
<evidence type="ECO:0000313" key="3">
    <source>
        <dbReference type="EMBL" id="SCU90484.1"/>
    </source>
</evidence>
<dbReference type="AlphaFoldDB" id="A0A1G4JJ90"/>
<feature type="region of interest" description="Disordered" evidence="2">
    <location>
        <begin position="251"/>
        <end position="325"/>
    </location>
</feature>
<feature type="compositionally biased region" description="Basic and acidic residues" evidence="2">
    <location>
        <begin position="275"/>
        <end position="286"/>
    </location>
</feature>
<reference evidence="4" key="1">
    <citation type="submission" date="2016-03" db="EMBL/GenBank/DDBJ databases">
        <authorList>
            <person name="Devillers Hugo."/>
        </authorList>
    </citation>
    <scope>NUCLEOTIDE SEQUENCE [LARGE SCALE GENOMIC DNA]</scope>
</reference>
<feature type="coiled-coil region" evidence="1">
    <location>
        <begin position="198"/>
        <end position="225"/>
    </location>
</feature>
<gene>
    <name evidence="3" type="ORF">LAME_0E08746G</name>
</gene>
<feature type="coiled-coil region" evidence="1">
    <location>
        <begin position="89"/>
        <end position="123"/>
    </location>
</feature>
<dbReference type="OrthoDB" id="4035165at2759"/>
<feature type="compositionally biased region" description="Acidic residues" evidence="2">
    <location>
        <begin position="287"/>
        <end position="325"/>
    </location>
</feature>
<sequence length="325" mass="37928">MNNQTTDRAVDQRLAVYNPDNQLNAYLNAVSELTTVSFATITGTLEDKHELSLKKINQWRSTFDLKRADAEIYVETEKLKVGIENSSAAANIENIKRAMTEDLSTLQERNKILRERNDRLRAMNSHIDIVNEKIEDMQKGKSKLSASQEEWEKHLGSKAVAQMLRAKIFRRQMTKVREEDADVEYEELSVQANFSTSAKDLERTNDSMKQSIRRLHEELREYQDKWSHNAQLFDKIADVLKEELVSRKVVKSVESKEDDSEEVQNEDDDEDEGEDRVFEEAEIHREDDEDENDEDREDEDEDEDEDDNLDHDGSEEDHDDQDMHT</sequence>
<feature type="compositionally biased region" description="Acidic residues" evidence="2">
    <location>
        <begin position="256"/>
        <end position="274"/>
    </location>
</feature>
<protein>
    <submittedName>
        <fullName evidence="3">LAME_0E08746g1_1</fullName>
    </submittedName>
</protein>
<evidence type="ECO:0000256" key="1">
    <source>
        <dbReference type="SAM" id="Coils"/>
    </source>
</evidence>